<dbReference type="EMBL" id="CP041186">
    <property type="protein sequence ID" value="QDG49522.1"/>
    <property type="molecule type" value="Genomic_DNA"/>
</dbReference>
<evidence type="ECO:0000313" key="2">
    <source>
        <dbReference type="Proteomes" id="UP000315995"/>
    </source>
</evidence>
<dbReference type="OrthoDB" id="5382330at2"/>
<reference evidence="1 2" key="1">
    <citation type="submission" date="2019-06" db="EMBL/GenBank/DDBJ databases">
        <title>Persicimonas caeni gen. nov., sp. nov., a predatory bacterium isolated from solar saltern.</title>
        <authorList>
            <person name="Wang S."/>
        </authorList>
    </citation>
    <scope>NUCLEOTIDE SEQUENCE [LARGE SCALE GENOMIC DNA]</scope>
    <source>
        <strain evidence="1 2">YN101</strain>
    </source>
</reference>
<name>A0A4Y6PML6_PERCE</name>
<dbReference type="Proteomes" id="UP000315995">
    <property type="component" value="Chromosome"/>
</dbReference>
<organism evidence="1 2">
    <name type="scientific">Persicimonas caeni</name>
    <dbReference type="NCBI Taxonomy" id="2292766"/>
    <lineage>
        <taxon>Bacteria</taxon>
        <taxon>Deltaproteobacteria</taxon>
        <taxon>Bradymonadales</taxon>
        <taxon>Bradymonadaceae</taxon>
        <taxon>Persicimonas</taxon>
    </lineage>
</organism>
<dbReference type="AlphaFoldDB" id="A0A4Y6PML6"/>
<gene>
    <name evidence="1" type="ORF">FIV42_01850</name>
</gene>
<dbReference type="RefSeq" id="WP_141196019.1">
    <property type="nucleotide sequence ID" value="NZ_CP041186.1"/>
</dbReference>
<proteinExistence type="predicted"/>
<accession>A0A5B8Y2V3</accession>
<protein>
    <submittedName>
        <fullName evidence="1">Uncharacterized protein</fullName>
    </submittedName>
</protein>
<accession>A0A4Y6PML6</accession>
<sequence length="96" mass="10975">MQKMCGRAALSPRGTYYSRYYPLYAEYQLPTGEMLVRALPEGVIDPGGRITGFVYFEDLESIEPTPDRVTFRYVLVDAEANRRFGVVEIPFDVVED</sequence>
<keyword evidence="2" id="KW-1185">Reference proteome</keyword>
<evidence type="ECO:0000313" key="1">
    <source>
        <dbReference type="EMBL" id="QDG49522.1"/>
    </source>
</evidence>